<evidence type="ECO:0000313" key="1">
    <source>
        <dbReference type="EMBL" id="KGN43461.1"/>
    </source>
</evidence>
<dbReference type="EMBL" id="CM002928">
    <property type="protein sequence ID" value="KGN43461.1"/>
    <property type="molecule type" value="Genomic_DNA"/>
</dbReference>
<reference evidence="1 2" key="2">
    <citation type="journal article" date="2009" name="PLoS ONE">
        <title>An integrated genetic and cytogenetic map of the cucumber genome.</title>
        <authorList>
            <person name="Ren Y."/>
            <person name="Zhang Z."/>
            <person name="Liu J."/>
            <person name="Staub J.E."/>
            <person name="Han Y."/>
            <person name="Cheng Z."/>
            <person name="Li X."/>
            <person name="Lu J."/>
            <person name="Miao H."/>
            <person name="Kang H."/>
            <person name="Xie B."/>
            <person name="Gu X."/>
            <person name="Wang X."/>
            <person name="Du Y."/>
            <person name="Jin W."/>
            <person name="Huang S."/>
        </authorList>
    </citation>
    <scope>NUCLEOTIDE SEQUENCE [LARGE SCALE GENOMIC DNA]</scope>
    <source>
        <strain evidence="2">cv. 9930</strain>
    </source>
</reference>
<keyword evidence="2" id="KW-1185">Reference proteome</keyword>
<dbReference type="Gramene" id="KGN43461">
    <property type="protein sequence ID" value="KGN43461"/>
    <property type="gene ID" value="Csa_7G037640"/>
</dbReference>
<accession>A0A0A0K6M5</accession>
<evidence type="ECO:0000313" key="2">
    <source>
        <dbReference type="Proteomes" id="UP000029981"/>
    </source>
</evidence>
<reference evidence="1 2" key="4">
    <citation type="journal article" date="2011" name="BMC Genomics">
        <title>RNA-Seq improves annotation of protein-coding genes in the cucumber genome.</title>
        <authorList>
            <person name="Li Z."/>
            <person name="Zhang Z."/>
            <person name="Yan P."/>
            <person name="Huang S."/>
            <person name="Fei Z."/>
            <person name="Lin K."/>
        </authorList>
    </citation>
    <scope>NUCLEOTIDE SEQUENCE [LARGE SCALE GENOMIC DNA]</scope>
    <source>
        <strain evidence="2">cv. 9930</strain>
    </source>
</reference>
<dbReference type="AlphaFoldDB" id="A0A0A0K6M5"/>
<dbReference type="Proteomes" id="UP000029981">
    <property type="component" value="Chromosome 7"/>
</dbReference>
<proteinExistence type="predicted"/>
<organism evidence="1 2">
    <name type="scientific">Cucumis sativus</name>
    <name type="common">Cucumber</name>
    <dbReference type="NCBI Taxonomy" id="3659"/>
    <lineage>
        <taxon>Eukaryota</taxon>
        <taxon>Viridiplantae</taxon>
        <taxon>Streptophyta</taxon>
        <taxon>Embryophyta</taxon>
        <taxon>Tracheophyta</taxon>
        <taxon>Spermatophyta</taxon>
        <taxon>Magnoliopsida</taxon>
        <taxon>eudicotyledons</taxon>
        <taxon>Gunneridae</taxon>
        <taxon>Pentapetalae</taxon>
        <taxon>rosids</taxon>
        <taxon>fabids</taxon>
        <taxon>Cucurbitales</taxon>
        <taxon>Cucurbitaceae</taxon>
        <taxon>Benincaseae</taxon>
        <taxon>Cucumis</taxon>
    </lineage>
</organism>
<reference evidence="1 2" key="1">
    <citation type="journal article" date="2009" name="Nat. Genet.">
        <title>The genome of the cucumber, Cucumis sativus L.</title>
        <authorList>
            <person name="Huang S."/>
            <person name="Li R."/>
            <person name="Zhang Z."/>
            <person name="Li L."/>
            <person name="Gu X."/>
            <person name="Fan W."/>
            <person name="Lucas W.J."/>
            <person name="Wang X."/>
            <person name="Xie B."/>
            <person name="Ni P."/>
            <person name="Ren Y."/>
            <person name="Zhu H."/>
            <person name="Li J."/>
            <person name="Lin K."/>
            <person name="Jin W."/>
            <person name="Fei Z."/>
            <person name="Li G."/>
            <person name="Staub J."/>
            <person name="Kilian A."/>
            <person name="van der Vossen E.A."/>
            <person name="Wu Y."/>
            <person name="Guo J."/>
            <person name="He J."/>
            <person name="Jia Z."/>
            <person name="Ren Y."/>
            <person name="Tian G."/>
            <person name="Lu Y."/>
            <person name="Ruan J."/>
            <person name="Qian W."/>
            <person name="Wang M."/>
            <person name="Huang Q."/>
            <person name="Li B."/>
            <person name="Xuan Z."/>
            <person name="Cao J."/>
            <person name="Asan"/>
            <person name="Wu Z."/>
            <person name="Zhang J."/>
            <person name="Cai Q."/>
            <person name="Bai Y."/>
            <person name="Zhao B."/>
            <person name="Han Y."/>
            <person name="Li Y."/>
            <person name="Li X."/>
            <person name="Wang S."/>
            <person name="Shi Q."/>
            <person name="Liu S."/>
            <person name="Cho W.K."/>
            <person name="Kim J.Y."/>
            <person name="Xu Y."/>
            <person name="Heller-Uszynska K."/>
            <person name="Miao H."/>
            <person name="Cheng Z."/>
            <person name="Zhang S."/>
            <person name="Wu J."/>
            <person name="Yang Y."/>
            <person name="Kang H."/>
            <person name="Li M."/>
            <person name="Liang H."/>
            <person name="Ren X."/>
            <person name="Shi Z."/>
            <person name="Wen M."/>
            <person name="Jian M."/>
            <person name="Yang H."/>
            <person name="Zhang G."/>
            <person name="Yang Z."/>
            <person name="Chen R."/>
            <person name="Liu S."/>
            <person name="Li J."/>
            <person name="Ma L."/>
            <person name="Liu H."/>
            <person name="Zhou Y."/>
            <person name="Zhao J."/>
            <person name="Fang X."/>
            <person name="Li G."/>
            <person name="Fang L."/>
            <person name="Li Y."/>
            <person name="Liu D."/>
            <person name="Zheng H."/>
            <person name="Zhang Y."/>
            <person name="Qin N."/>
            <person name="Li Z."/>
            <person name="Yang G."/>
            <person name="Yang S."/>
            <person name="Bolund L."/>
            <person name="Kristiansen K."/>
            <person name="Zheng H."/>
            <person name="Li S."/>
            <person name="Zhang X."/>
            <person name="Yang H."/>
            <person name="Wang J."/>
            <person name="Sun R."/>
            <person name="Zhang B."/>
            <person name="Jiang S."/>
            <person name="Wang J."/>
            <person name="Du Y."/>
            <person name="Li S."/>
        </authorList>
    </citation>
    <scope>NUCLEOTIDE SEQUENCE [LARGE SCALE GENOMIC DNA]</scope>
    <source>
        <strain evidence="2">cv. 9930</strain>
    </source>
</reference>
<gene>
    <name evidence="1" type="ORF">Csa_7G037640</name>
</gene>
<name>A0A0A0K6M5_CUCSA</name>
<sequence length="108" mass="12233">MTNKSRIKEITISNAQLKSSLLYCTLLIFVKSSTPTSHAVPFITVIANQQIRRSHFFISTFITLLGLCNLPQRRSKLKLNRIGWNALNIATNHSADVTTYLVTWALRT</sequence>
<reference evidence="1 2" key="3">
    <citation type="journal article" date="2010" name="BMC Genomics">
        <title>Transcriptome sequencing and comparative analysis of cucumber flowers with different sex types.</title>
        <authorList>
            <person name="Guo S."/>
            <person name="Zheng Y."/>
            <person name="Joung J.G."/>
            <person name="Liu S."/>
            <person name="Zhang Z."/>
            <person name="Crasta O.R."/>
            <person name="Sobral B.W."/>
            <person name="Xu Y."/>
            <person name="Huang S."/>
            <person name="Fei Z."/>
        </authorList>
    </citation>
    <scope>NUCLEOTIDE SEQUENCE [LARGE SCALE GENOMIC DNA]</scope>
    <source>
        <strain evidence="2">cv. 9930</strain>
    </source>
</reference>
<protein>
    <submittedName>
        <fullName evidence="1">Uncharacterized protein</fullName>
    </submittedName>
</protein>